<dbReference type="Proteomes" id="UP001249851">
    <property type="component" value="Unassembled WGS sequence"/>
</dbReference>
<reference evidence="1" key="2">
    <citation type="journal article" date="2023" name="Science">
        <title>Genomic signatures of disease resistance in endangered staghorn corals.</title>
        <authorList>
            <person name="Vollmer S.V."/>
            <person name="Selwyn J.D."/>
            <person name="Despard B.A."/>
            <person name="Roesel C.L."/>
        </authorList>
    </citation>
    <scope>NUCLEOTIDE SEQUENCE</scope>
    <source>
        <strain evidence="1">K2</strain>
    </source>
</reference>
<evidence type="ECO:0000313" key="2">
    <source>
        <dbReference type="Proteomes" id="UP001249851"/>
    </source>
</evidence>
<sequence length="253" mass="28861">MWDPLALVARTTIELQLIIDLQELWSEGYSWDEILPEEIGTKWLRNIQILNLLLANRWRLTDGRHSCVLFTATAFVAPLKKRSIPRLELTGMSHVLQETLDPQAFKFIRSDVNPADVLTGRDSPKEIKSWTKGPRLYGVPKKSGLSSKKARNKSNKDRTTVCEEPTSCAVCKEETTDIGQQTNNPIIQHLIKSCSTKTLGYVLRFANSTRKKEINARPISPEELRESELQMFKCCRQIVNMNTVDKKLIPKPD</sequence>
<name>A0AAD9UT07_ACRCE</name>
<dbReference type="EMBL" id="JARQWQ010000136">
    <property type="protein sequence ID" value="KAK2548881.1"/>
    <property type="molecule type" value="Genomic_DNA"/>
</dbReference>
<evidence type="ECO:0000313" key="1">
    <source>
        <dbReference type="EMBL" id="KAK2548881.1"/>
    </source>
</evidence>
<dbReference type="InterPro" id="IPR008042">
    <property type="entry name" value="Retrotrans_Pao"/>
</dbReference>
<dbReference type="PANTHER" id="PTHR22955:SF69">
    <property type="entry name" value="REVERSE TRANSCRIPTASE_RETROTRANSPOSON-DERIVED PROTEIN RNASE H-LIKE DOMAIN-CONTAINING PROTEIN"/>
    <property type="match status" value="1"/>
</dbReference>
<dbReference type="Pfam" id="PF05380">
    <property type="entry name" value="Peptidase_A17"/>
    <property type="match status" value="1"/>
</dbReference>
<organism evidence="1 2">
    <name type="scientific">Acropora cervicornis</name>
    <name type="common">Staghorn coral</name>
    <dbReference type="NCBI Taxonomy" id="6130"/>
    <lineage>
        <taxon>Eukaryota</taxon>
        <taxon>Metazoa</taxon>
        <taxon>Cnidaria</taxon>
        <taxon>Anthozoa</taxon>
        <taxon>Hexacorallia</taxon>
        <taxon>Scleractinia</taxon>
        <taxon>Astrocoeniina</taxon>
        <taxon>Acroporidae</taxon>
        <taxon>Acropora</taxon>
    </lineage>
</organism>
<accession>A0AAD9UT07</accession>
<protein>
    <submittedName>
        <fullName evidence="1">Uncharacterized protein</fullName>
    </submittedName>
</protein>
<proteinExistence type="predicted"/>
<keyword evidence="2" id="KW-1185">Reference proteome</keyword>
<reference evidence="1" key="1">
    <citation type="journal article" date="2023" name="G3 (Bethesda)">
        <title>Whole genome assembly and annotation of the endangered Caribbean coral Acropora cervicornis.</title>
        <authorList>
            <person name="Selwyn J.D."/>
            <person name="Vollmer S.V."/>
        </authorList>
    </citation>
    <scope>NUCLEOTIDE SEQUENCE</scope>
    <source>
        <strain evidence="1">K2</strain>
    </source>
</reference>
<gene>
    <name evidence="1" type="ORF">P5673_030808</name>
</gene>
<dbReference type="PANTHER" id="PTHR22955">
    <property type="entry name" value="RETROTRANSPOSON"/>
    <property type="match status" value="1"/>
</dbReference>
<dbReference type="AlphaFoldDB" id="A0AAD9UT07"/>
<comment type="caution">
    <text evidence="1">The sequence shown here is derived from an EMBL/GenBank/DDBJ whole genome shotgun (WGS) entry which is preliminary data.</text>
</comment>